<protein>
    <submittedName>
        <fullName evidence="1">Uncharacterized protein</fullName>
    </submittedName>
</protein>
<reference evidence="1" key="2">
    <citation type="journal article" date="2015" name="Fish Shellfish Immunol.">
        <title>Early steps in the European eel (Anguilla anguilla)-Vibrio vulnificus interaction in the gills: Role of the RtxA13 toxin.</title>
        <authorList>
            <person name="Callol A."/>
            <person name="Pajuelo D."/>
            <person name="Ebbesson L."/>
            <person name="Teles M."/>
            <person name="MacKenzie S."/>
            <person name="Amaro C."/>
        </authorList>
    </citation>
    <scope>NUCLEOTIDE SEQUENCE</scope>
</reference>
<evidence type="ECO:0000313" key="1">
    <source>
        <dbReference type="EMBL" id="JAH52878.1"/>
    </source>
</evidence>
<reference evidence="1" key="1">
    <citation type="submission" date="2014-11" db="EMBL/GenBank/DDBJ databases">
        <authorList>
            <person name="Amaro Gonzalez C."/>
        </authorList>
    </citation>
    <scope>NUCLEOTIDE SEQUENCE</scope>
</reference>
<dbReference type="EMBL" id="GBXM01055699">
    <property type="protein sequence ID" value="JAH52878.1"/>
    <property type="molecule type" value="Transcribed_RNA"/>
</dbReference>
<proteinExistence type="predicted"/>
<sequence length="45" mass="5056">MESFLHSGSEMMQLLCTRLSQAIPATEKKETLILYSNMTQVHGSL</sequence>
<organism evidence="1">
    <name type="scientific">Anguilla anguilla</name>
    <name type="common">European freshwater eel</name>
    <name type="synonym">Muraena anguilla</name>
    <dbReference type="NCBI Taxonomy" id="7936"/>
    <lineage>
        <taxon>Eukaryota</taxon>
        <taxon>Metazoa</taxon>
        <taxon>Chordata</taxon>
        <taxon>Craniata</taxon>
        <taxon>Vertebrata</taxon>
        <taxon>Euteleostomi</taxon>
        <taxon>Actinopterygii</taxon>
        <taxon>Neopterygii</taxon>
        <taxon>Teleostei</taxon>
        <taxon>Anguilliformes</taxon>
        <taxon>Anguillidae</taxon>
        <taxon>Anguilla</taxon>
    </lineage>
</organism>
<dbReference type="AlphaFoldDB" id="A0A0E9TJH9"/>
<name>A0A0E9TJH9_ANGAN</name>
<accession>A0A0E9TJH9</accession>